<dbReference type="AlphaFoldDB" id="A0A369JVE5"/>
<comment type="caution">
    <text evidence="1">The sequence shown here is derived from an EMBL/GenBank/DDBJ whole genome shotgun (WGS) entry which is preliminary data.</text>
</comment>
<accession>A0A369JVE5</accession>
<reference evidence="1" key="1">
    <citation type="submission" date="2018-04" db="EMBL/GenBank/DDBJ databases">
        <title>Whole genome sequencing of Hypsizygus marmoreus.</title>
        <authorList>
            <person name="Choi I.-G."/>
            <person name="Min B."/>
            <person name="Kim J.-G."/>
            <person name="Kim S."/>
            <person name="Oh Y.-L."/>
            <person name="Kong W.-S."/>
            <person name="Park H."/>
            <person name="Jeong J."/>
            <person name="Song E.-S."/>
        </authorList>
    </citation>
    <scope>NUCLEOTIDE SEQUENCE [LARGE SCALE GENOMIC DNA]</scope>
    <source>
        <strain evidence="1">51987-8</strain>
    </source>
</reference>
<evidence type="ECO:0000313" key="2">
    <source>
        <dbReference type="Proteomes" id="UP000076154"/>
    </source>
</evidence>
<dbReference type="EMBL" id="LUEZ02000040">
    <property type="protein sequence ID" value="RDB25758.1"/>
    <property type="molecule type" value="Genomic_DNA"/>
</dbReference>
<organism evidence="1 2">
    <name type="scientific">Hypsizygus marmoreus</name>
    <name type="common">White beech mushroom</name>
    <name type="synonym">Agaricus marmoreus</name>
    <dbReference type="NCBI Taxonomy" id="39966"/>
    <lineage>
        <taxon>Eukaryota</taxon>
        <taxon>Fungi</taxon>
        <taxon>Dikarya</taxon>
        <taxon>Basidiomycota</taxon>
        <taxon>Agaricomycotina</taxon>
        <taxon>Agaricomycetes</taxon>
        <taxon>Agaricomycetidae</taxon>
        <taxon>Agaricales</taxon>
        <taxon>Tricholomatineae</taxon>
        <taxon>Lyophyllaceae</taxon>
        <taxon>Hypsizygus</taxon>
    </lineage>
</organism>
<keyword evidence="2" id="KW-1185">Reference proteome</keyword>
<protein>
    <submittedName>
        <fullName evidence="1">Uncharacterized protein</fullName>
    </submittedName>
</protein>
<name>A0A369JVE5_HYPMA</name>
<gene>
    <name evidence="1" type="ORF">Hypma_006250</name>
</gene>
<dbReference type="InParanoid" id="A0A369JVE5"/>
<evidence type="ECO:0000313" key="1">
    <source>
        <dbReference type="EMBL" id="RDB25758.1"/>
    </source>
</evidence>
<proteinExistence type="predicted"/>
<dbReference type="Proteomes" id="UP000076154">
    <property type="component" value="Unassembled WGS sequence"/>
</dbReference>
<sequence length="101" mass="10595">MTCCSKIIREDVHVDDGQNKAIVSLVCLCGCGCGNVKDKAQEEDLKAKDTSMTQDTKKPGSSVNIDGLGGELFDAECECPLPCICATFQGSTCVPGSNCSK</sequence>